<dbReference type="SUPFAM" id="SSF64586">
    <property type="entry name" value="C-terminal domain of ProRS"/>
    <property type="match status" value="1"/>
</dbReference>
<dbReference type="EC" id="6.1.1.15" evidence="11"/>
<dbReference type="InterPro" id="IPR045864">
    <property type="entry name" value="aa-tRNA-synth_II/BPL/LPL"/>
</dbReference>
<evidence type="ECO:0000256" key="6">
    <source>
        <dbReference type="ARBA" id="ARBA00022840"/>
    </source>
</evidence>
<dbReference type="InterPro" id="IPR004154">
    <property type="entry name" value="Anticodon-bd"/>
</dbReference>
<dbReference type="InterPro" id="IPR036621">
    <property type="entry name" value="Anticodon-bd_dom_sf"/>
</dbReference>
<dbReference type="Gene3D" id="3.30.110.30">
    <property type="entry name" value="C-terminal domain of ProRS"/>
    <property type="match status" value="1"/>
</dbReference>
<proteinExistence type="inferred from homology"/>
<name>A0A9D1EN44_9FIRM</name>
<dbReference type="InterPro" id="IPR033721">
    <property type="entry name" value="ProRS_core_arch_euk"/>
</dbReference>
<dbReference type="NCBIfam" id="TIGR00408">
    <property type="entry name" value="proS_fam_I"/>
    <property type="match status" value="1"/>
</dbReference>
<dbReference type="FunFam" id="3.30.110.30:FF:000005">
    <property type="entry name" value="Proline--tRNA ligase"/>
    <property type="match status" value="1"/>
</dbReference>
<dbReference type="PROSITE" id="PS50862">
    <property type="entry name" value="AA_TRNA_LIGASE_II"/>
    <property type="match status" value="1"/>
</dbReference>
<dbReference type="PANTHER" id="PTHR43382:SF2">
    <property type="entry name" value="BIFUNCTIONAL GLUTAMATE_PROLINE--TRNA LIGASE"/>
    <property type="match status" value="1"/>
</dbReference>
<evidence type="ECO:0000256" key="1">
    <source>
        <dbReference type="ARBA" id="ARBA00004496"/>
    </source>
</evidence>
<keyword evidence="8 11" id="KW-0030">Aminoacyl-tRNA synthetase</keyword>
<dbReference type="SMART" id="SM00946">
    <property type="entry name" value="ProRS-C_1"/>
    <property type="match status" value="1"/>
</dbReference>
<dbReference type="GO" id="GO:0140096">
    <property type="term" value="F:catalytic activity, acting on a protein"/>
    <property type="evidence" value="ECO:0007669"/>
    <property type="project" value="UniProtKB-ARBA"/>
</dbReference>
<dbReference type="AlphaFoldDB" id="A0A9D1EN44"/>
<keyword evidence="5 11" id="KW-0547">Nucleotide-binding</keyword>
<evidence type="ECO:0000313" key="13">
    <source>
        <dbReference type="EMBL" id="HIS24318.1"/>
    </source>
</evidence>
<evidence type="ECO:0000256" key="2">
    <source>
        <dbReference type="ARBA" id="ARBA00011738"/>
    </source>
</evidence>
<dbReference type="SUPFAM" id="SSF55681">
    <property type="entry name" value="Class II aaRS and biotin synthetases"/>
    <property type="match status" value="1"/>
</dbReference>
<dbReference type="InterPro" id="IPR004499">
    <property type="entry name" value="Pro-tRNA-ligase_IIa_arc-type"/>
</dbReference>
<evidence type="ECO:0000256" key="8">
    <source>
        <dbReference type="ARBA" id="ARBA00023146"/>
    </source>
</evidence>
<dbReference type="FunFam" id="3.40.50.800:FF:000005">
    <property type="entry name" value="bifunctional glutamate/proline--tRNA ligase"/>
    <property type="match status" value="1"/>
</dbReference>
<dbReference type="Proteomes" id="UP000823982">
    <property type="component" value="Unassembled WGS sequence"/>
</dbReference>
<comment type="catalytic activity">
    <reaction evidence="9 11">
        <text>tRNA(Pro) + L-proline + ATP = L-prolyl-tRNA(Pro) + AMP + diphosphate</text>
        <dbReference type="Rhea" id="RHEA:14305"/>
        <dbReference type="Rhea" id="RHEA-COMP:9700"/>
        <dbReference type="Rhea" id="RHEA-COMP:9702"/>
        <dbReference type="ChEBI" id="CHEBI:30616"/>
        <dbReference type="ChEBI" id="CHEBI:33019"/>
        <dbReference type="ChEBI" id="CHEBI:60039"/>
        <dbReference type="ChEBI" id="CHEBI:78442"/>
        <dbReference type="ChEBI" id="CHEBI:78532"/>
        <dbReference type="ChEBI" id="CHEBI:456215"/>
        <dbReference type="EC" id="6.1.1.15"/>
    </reaction>
</comment>
<dbReference type="EMBL" id="DVIR01000030">
    <property type="protein sequence ID" value="HIS24318.1"/>
    <property type="molecule type" value="Genomic_DNA"/>
</dbReference>
<evidence type="ECO:0000313" key="14">
    <source>
        <dbReference type="Proteomes" id="UP000823982"/>
    </source>
</evidence>
<dbReference type="GO" id="GO:0006433">
    <property type="term" value="P:prolyl-tRNA aminoacylation"/>
    <property type="evidence" value="ECO:0007669"/>
    <property type="project" value="UniProtKB-UniRule"/>
</dbReference>
<dbReference type="Pfam" id="PF03129">
    <property type="entry name" value="HGTP_anticodon"/>
    <property type="match status" value="1"/>
</dbReference>
<comment type="domain">
    <text evidence="11">Consists of three domains: the N-terminal catalytic domain, the anticodon-binding domain and the C-terminal extension.</text>
</comment>
<protein>
    <recommendedName>
        <fullName evidence="11">Proline--tRNA ligase</fullName>
        <ecNumber evidence="11">6.1.1.15</ecNumber>
    </recommendedName>
    <alternativeName>
        <fullName evidence="11">Prolyl-tRNA synthetase</fullName>
        <shortName evidence="11">ProRS</shortName>
    </alternativeName>
</protein>
<dbReference type="GO" id="GO:0016740">
    <property type="term" value="F:transferase activity"/>
    <property type="evidence" value="ECO:0007669"/>
    <property type="project" value="UniProtKB-ARBA"/>
</dbReference>
<evidence type="ECO:0000259" key="12">
    <source>
        <dbReference type="PROSITE" id="PS50862"/>
    </source>
</evidence>
<dbReference type="GO" id="GO:0005737">
    <property type="term" value="C:cytoplasm"/>
    <property type="evidence" value="ECO:0007669"/>
    <property type="project" value="UniProtKB-SubCell"/>
</dbReference>
<evidence type="ECO:0000256" key="7">
    <source>
        <dbReference type="ARBA" id="ARBA00022917"/>
    </source>
</evidence>
<dbReference type="CDD" id="cd00778">
    <property type="entry name" value="ProRS_core_arch_euk"/>
    <property type="match status" value="1"/>
</dbReference>
<dbReference type="InterPro" id="IPR002316">
    <property type="entry name" value="Pro-tRNA-ligase_IIa"/>
</dbReference>
<gene>
    <name evidence="11" type="primary">proS</name>
    <name evidence="13" type="ORF">IAD01_02820</name>
</gene>
<keyword evidence="3 11" id="KW-0963">Cytoplasm</keyword>
<dbReference type="Pfam" id="PF00587">
    <property type="entry name" value="tRNA-synt_2b"/>
    <property type="match status" value="1"/>
</dbReference>
<dbReference type="SUPFAM" id="SSF52954">
    <property type="entry name" value="Class II aaRS ABD-related"/>
    <property type="match status" value="1"/>
</dbReference>
<dbReference type="InterPro" id="IPR002314">
    <property type="entry name" value="aa-tRNA-synt_IIb"/>
</dbReference>
<comment type="function">
    <text evidence="11">Catalyzes the attachment of proline to tRNA(Pro) in a two-step reaction: proline is first activated by ATP to form Pro-AMP and then transferred to the acceptor end of tRNA(Pro).</text>
</comment>
<dbReference type="PRINTS" id="PR01046">
    <property type="entry name" value="TRNASYNTHPRO"/>
</dbReference>
<evidence type="ECO:0000256" key="5">
    <source>
        <dbReference type="ARBA" id="ARBA00022741"/>
    </source>
</evidence>
<accession>A0A9D1EN44</accession>
<comment type="subunit">
    <text evidence="2 11">Homodimer.</text>
</comment>
<evidence type="ECO:0000256" key="3">
    <source>
        <dbReference type="ARBA" id="ARBA00022490"/>
    </source>
</evidence>
<comment type="caution">
    <text evidence="13">The sequence shown here is derived from an EMBL/GenBank/DDBJ whole genome shotgun (WGS) entry which is preliminary data.</text>
</comment>
<comment type="similarity">
    <text evidence="10 11">Belongs to the class-II aminoacyl-tRNA synthetase family. ProS type 3 subfamily.</text>
</comment>
<dbReference type="GO" id="GO:0017101">
    <property type="term" value="C:aminoacyl-tRNA synthetase multienzyme complex"/>
    <property type="evidence" value="ECO:0007669"/>
    <property type="project" value="TreeGrafter"/>
</dbReference>
<dbReference type="InterPro" id="IPR006195">
    <property type="entry name" value="aa-tRNA-synth_II"/>
</dbReference>
<dbReference type="Pfam" id="PF09180">
    <property type="entry name" value="ProRS-C_1"/>
    <property type="match status" value="1"/>
</dbReference>
<reference evidence="13" key="2">
    <citation type="journal article" date="2021" name="PeerJ">
        <title>Extensive microbial diversity within the chicken gut microbiome revealed by metagenomics and culture.</title>
        <authorList>
            <person name="Gilroy R."/>
            <person name="Ravi A."/>
            <person name="Getino M."/>
            <person name="Pursley I."/>
            <person name="Horton D.L."/>
            <person name="Alikhan N.F."/>
            <person name="Baker D."/>
            <person name="Gharbi K."/>
            <person name="Hall N."/>
            <person name="Watson M."/>
            <person name="Adriaenssens E.M."/>
            <person name="Foster-Nyarko E."/>
            <person name="Jarju S."/>
            <person name="Secka A."/>
            <person name="Antonio M."/>
            <person name="Oren A."/>
            <person name="Chaudhuri R.R."/>
            <person name="La Ragione R."/>
            <person name="Hildebrand F."/>
            <person name="Pallen M.J."/>
        </authorList>
    </citation>
    <scope>NUCLEOTIDE SEQUENCE</scope>
    <source>
        <strain evidence="13">CHK157-1446</strain>
    </source>
</reference>
<dbReference type="GO" id="GO:0005524">
    <property type="term" value="F:ATP binding"/>
    <property type="evidence" value="ECO:0007669"/>
    <property type="project" value="UniProtKB-UniRule"/>
</dbReference>
<reference evidence="13" key="1">
    <citation type="submission" date="2020-10" db="EMBL/GenBank/DDBJ databases">
        <authorList>
            <person name="Gilroy R."/>
        </authorList>
    </citation>
    <scope>NUCLEOTIDE SEQUENCE</scope>
    <source>
        <strain evidence="13">CHK157-1446</strain>
    </source>
</reference>
<comment type="subcellular location">
    <subcellularLocation>
        <location evidence="1 11">Cytoplasm</location>
    </subcellularLocation>
</comment>
<keyword evidence="4 11" id="KW-0436">Ligase</keyword>
<dbReference type="Gene3D" id="3.40.50.800">
    <property type="entry name" value="Anticodon-binding domain"/>
    <property type="match status" value="1"/>
</dbReference>
<evidence type="ECO:0000256" key="10">
    <source>
        <dbReference type="ARBA" id="ARBA00060806"/>
    </source>
</evidence>
<dbReference type="PANTHER" id="PTHR43382">
    <property type="entry name" value="PROLYL-TRNA SYNTHETASE"/>
    <property type="match status" value="1"/>
</dbReference>
<evidence type="ECO:0000256" key="4">
    <source>
        <dbReference type="ARBA" id="ARBA00022598"/>
    </source>
</evidence>
<evidence type="ECO:0000256" key="9">
    <source>
        <dbReference type="ARBA" id="ARBA00047671"/>
    </source>
</evidence>
<dbReference type="FunFam" id="3.30.930.10:FF:000023">
    <property type="entry name" value="Proline--tRNA ligase"/>
    <property type="match status" value="1"/>
</dbReference>
<dbReference type="HAMAP" id="MF_01571">
    <property type="entry name" value="Pro_tRNA_synth_type3"/>
    <property type="match status" value="1"/>
</dbReference>
<dbReference type="InterPro" id="IPR016061">
    <property type="entry name" value="Pro-tRNA_ligase_II_C"/>
</dbReference>
<dbReference type="GO" id="GO:0004827">
    <property type="term" value="F:proline-tRNA ligase activity"/>
    <property type="evidence" value="ECO:0007669"/>
    <property type="project" value="UniProtKB-UniRule"/>
</dbReference>
<dbReference type="Gene3D" id="3.30.930.10">
    <property type="entry name" value="Bira Bifunctional Protein, Domain 2"/>
    <property type="match status" value="1"/>
</dbReference>
<keyword evidence="7 11" id="KW-0648">Protein biosynthesis</keyword>
<sequence length="482" mass="54450">MANNKNEKLVSNITPMSEDFAQWYTDIVKKAELIEYTSVKGCMVIRPYGYAIWENMQKILDSRFKELGHENVCMPMFIPESLLNKEKEHVEGFAPEVAWVTHGGSEKLEERLCVRPTSETLFCEHYANIVHSYRDLPKLYNQWVSVVRWEKTTRPFLRSREFLWQEGHTIHETAEEAIEETERMLNVYADFCVDSLAMPVIKGRKTDSDKFAGAVSTYAIEAMMHDGKALQAGTSHYFGDGFAKAFGITFTDRNNTVSVPHQTSWGVSTRLIGAIIMAHGDDNGLVLPPAVAPVQVVVVPIAQHKEGVLEKAAELYNTLKAAGIRVKLDDSDNSPGWKFAEYEMRGVPLRIEIGPKDIEQNQCVAVERHNRNKTFVPLDKLTDVVKERLQAVHDGMYRKALDNLNSRTYSCTSIDEIKSMLENNGDGFVKAMWCGDEACEDKIKELTGVGSRCIPFEQEHLDDKCICCGKPAKCMVIFGKAY</sequence>
<keyword evidence="6 11" id="KW-0067">ATP-binding</keyword>
<evidence type="ECO:0000256" key="11">
    <source>
        <dbReference type="HAMAP-Rule" id="MF_01571"/>
    </source>
</evidence>
<feature type="domain" description="Aminoacyl-transfer RNA synthetases class-II family profile" evidence="12">
    <location>
        <begin position="19"/>
        <end position="288"/>
    </location>
</feature>
<dbReference type="InterPro" id="IPR017449">
    <property type="entry name" value="Pro-tRNA_synth_II"/>
</dbReference>
<organism evidence="13 14">
    <name type="scientific">Candidatus Faeciplasma gallinarum</name>
    <dbReference type="NCBI Taxonomy" id="2840799"/>
    <lineage>
        <taxon>Bacteria</taxon>
        <taxon>Bacillati</taxon>
        <taxon>Bacillota</taxon>
        <taxon>Clostridia</taxon>
        <taxon>Eubacteriales</taxon>
        <taxon>Oscillospiraceae</taxon>
        <taxon>Oscillospiraceae incertae sedis</taxon>
        <taxon>Candidatus Faeciplasma</taxon>
    </lineage>
</organism>